<keyword evidence="8" id="KW-0732">Signal</keyword>
<gene>
    <name evidence="9" type="ORF">DT99_23170</name>
</gene>
<sequence length="462" mass="49618">MTGRLSTSLKACALLVLGACAQAAYATDLMSAWQDAQASDPGYAAARAQRAAGVEALPQARAALLPRLQAALGVGSTWASVSDLPRQEYTTNGYGASLVVPVFHWGDWQGYEIGKLKVARSEIVFEKARQALMIDVARAYFDVLQAQDQLAFSRAHEAALDEQLKIAQAAFDAGTQTVVDLDQARAALDLARAERAGALNDYQIRTERLNKLVGHPVGSLAALPDDASVSPLAAADLDQWTTLARQRNLDVATCEIDSEMASRETRRAQSADLPTVDLIATFNHSSQGNSRYMYSATLPSQNGIGVAGGAGNSSVIGVQITIPIFTGGYVQSRKRETLALESRAGNALLDARENAVLDARQTYLSLLNGRDMIAALRSAVVSTRTSTRSAKTAYEIGDRTSTDVLIAEDKQYRSRTAFSRARYDYMLHWLELSRAAGQLTDAELANVNALLTTSLPSATSVR</sequence>
<evidence type="ECO:0000256" key="3">
    <source>
        <dbReference type="ARBA" id="ARBA00022448"/>
    </source>
</evidence>
<feature type="chain" id="PRO_5001679883" description="Channel protein TolC" evidence="8">
    <location>
        <begin position="27"/>
        <end position="462"/>
    </location>
</feature>
<dbReference type="SUPFAM" id="SSF56954">
    <property type="entry name" value="Outer membrane efflux proteins (OEP)"/>
    <property type="match status" value="1"/>
</dbReference>
<name>A0A071M9C8_9BURK</name>
<evidence type="ECO:0000256" key="2">
    <source>
        <dbReference type="ARBA" id="ARBA00007613"/>
    </source>
</evidence>
<keyword evidence="4" id="KW-1134">Transmembrane beta strand</keyword>
<dbReference type="Gene3D" id="1.20.1600.10">
    <property type="entry name" value="Outer membrane efflux proteins (OEP)"/>
    <property type="match status" value="1"/>
</dbReference>
<feature type="signal peptide" evidence="8">
    <location>
        <begin position="1"/>
        <end position="26"/>
    </location>
</feature>
<evidence type="ECO:0000256" key="6">
    <source>
        <dbReference type="ARBA" id="ARBA00023136"/>
    </source>
</evidence>
<keyword evidence="7" id="KW-0998">Cell outer membrane</keyword>
<dbReference type="EMBL" id="JJOA01000020">
    <property type="protein sequence ID" value="KEA57323.1"/>
    <property type="molecule type" value="Genomic_DNA"/>
</dbReference>
<dbReference type="GO" id="GO:0015288">
    <property type="term" value="F:porin activity"/>
    <property type="evidence" value="ECO:0007669"/>
    <property type="project" value="TreeGrafter"/>
</dbReference>
<dbReference type="Pfam" id="PF02321">
    <property type="entry name" value="OEP"/>
    <property type="match status" value="2"/>
</dbReference>
<evidence type="ECO:0000256" key="5">
    <source>
        <dbReference type="ARBA" id="ARBA00022692"/>
    </source>
</evidence>
<comment type="caution">
    <text evidence="9">The sequence shown here is derived from an EMBL/GenBank/DDBJ whole genome shotgun (WGS) entry which is preliminary data.</text>
</comment>
<dbReference type="PANTHER" id="PTHR30026">
    <property type="entry name" value="OUTER MEMBRANE PROTEIN TOLC"/>
    <property type="match status" value="1"/>
</dbReference>
<keyword evidence="5" id="KW-0812">Transmembrane</keyword>
<dbReference type="InterPro" id="IPR003423">
    <property type="entry name" value="OMP_efflux"/>
</dbReference>
<evidence type="ECO:0000256" key="1">
    <source>
        <dbReference type="ARBA" id="ARBA00004442"/>
    </source>
</evidence>
<dbReference type="PANTHER" id="PTHR30026:SF20">
    <property type="entry name" value="OUTER MEMBRANE PROTEIN TOLC"/>
    <property type="match status" value="1"/>
</dbReference>
<dbReference type="InterPro" id="IPR051906">
    <property type="entry name" value="TolC-like"/>
</dbReference>
<evidence type="ECO:0000256" key="8">
    <source>
        <dbReference type="SAM" id="SignalP"/>
    </source>
</evidence>
<dbReference type="InterPro" id="IPR010130">
    <property type="entry name" value="T1SS_OMP_TolC"/>
</dbReference>
<dbReference type="AlphaFoldDB" id="A0A071M9C8"/>
<evidence type="ECO:0000256" key="4">
    <source>
        <dbReference type="ARBA" id="ARBA00022452"/>
    </source>
</evidence>
<reference evidence="9" key="1">
    <citation type="submission" date="2014-04" db="EMBL/GenBank/DDBJ databases">
        <title>In planta biocontrol of soil-borne Fusarium wilt of banana through a plant endophytic bacterium, Burkholderia cenocepacia 869T2.</title>
        <authorList>
            <person name="Ho Y.-N."/>
            <person name="Chiang H.-M."/>
            <person name="Chao C.-P."/>
            <person name="Su C.-C."/>
            <person name="Hsu H.-F."/>
            <person name="Guo C.-T."/>
            <person name="Hsieh J.-L."/>
            <person name="Huang C.-C."/>
        </authorList>
    </citation>
    <scope>NUCLEOTIDE SEQUENCE [LARGE SCALE GENOMIC DNA]</scope>
    <source>
        <strain evidence="9">869T2</strain>
    </source>
</reference>
<organism evidence="9">
    <name type="scientific">Burkholderia cenocepacia</name>
    <dbReference type="NCBI Taxonomy" id="95486"/>
    <lineage>
        <taxon>Bacteria</taxon>
        <taxon>Pseudomonadati</taxon>
        <taxon>Pseudomonadota</taxon>
        <taxon>Betaproteobacteria</taxon>
        <taxon>Burkholderiales</taxon>
        <taxon>Burkholderiaceae</taxon>
        <taxon>Burkholderia</taxon>
        <taxon>Burkholderia cepacia complex</taxon>
    </lineage>
</organism>
<evidence type="ECO:0000256" key="7">
    <source>
        <dbReference type="ARBA" id="ARBA00023237"/>
    </source>
</evidence>
<keyword evidence="6" id="KW-0472">Membrane</keyword>
<comment type="similarity">
    <text evidence="2">Belongs to the outer membrane factor (OMF) (TC 1.B.17) family.</text>
</comment>
<dbReference type="OrthoDB" id="9813458at2"/>
<evidence type="ECO:0000313" key="9">
    <source>
        <dbReference type="EMBL" id="KEA57323.1"/>
    </source>
</evidence>
<proteinExistence type="inferred from homology"/>
<protein>
    <recommendedName>
        <fullName evidence="10">Channel protein TolC</fullName>
    </recommendedName>
</protein>
<comment type="subcellular location">
    <subcellularLocation>
        <location evidence="1">Cell outer membrane</location>
    </subcellularLocation>
</comment>
<keyword evidence="3" id="KW-0813">Transport</keyword>
<accession>A0A071M9C8</accession>
<dbReference type="GO" id="GO:1990281">
    <property type="term" value="C:efflux pump complex"/>
    <property type="evidence" value="ECO:0007669"/>
    <property type="project" value="TreeGrafter"/>
</dbReference>
<dbReference type="NCBIfam" id="TIGR01844">
    <property type="entry name" value="type_I_sec_TolC"/>
    <property type="match status" value="1"/>
</dbReference>
<dbReference type="GO" id="GO:0009279">
    <property type="term" value="C:cell outer membrane"/>
    <property type="evidence" value="ECO:0007669"/>
    <property type="project" value="UniProtKB-SubCell"/>
</dbReference>
<evidence type="ECO:0008006" key="10">
    <source>
        <dbReference type="Google" id="ProtNLM"/>
    </source>
</evidence>
<dbReference type="GO" id="GO:0015562">
    <property type="term" value="F:efflux transmembrane transporter activity"/>
    <property type="evidence" value="ECO:0007669"/>
    <property type="project" value="InterPro"/>
</dbReference>